<evidence type="ECO:0000313" key="2">
    <source>
        <dbReference type="Proteomes" id="UP000004848"/>
    </source>
</evidence>
<dbReference type="PIRSF" id="PIRSF020481">
    <property type="entry name" value="BAP"/>
    <property type="match status" value="1"/>
</dbReference>
<gene>
    <name evidence="1" type="ORF">SIAM614_13083</name>
</gene>
<organism evidence="1 2">
    <name type="scientific">Roseibium aggregatum (strain ATCC 25650 / DSM 13394 / JCM 20685 / NBRC 16684 / NCIMB 2208 / IAM 12614 / B1)</name>
    <name type="common">Stappia aggregata</name>
    <dbReference type="NCBI Taxonomy" id="384765"/>
    <lineage>
        <taxon>Bacteria</taxon>
        <taxon>Pseudomonadati</taxon>
        <taxon>Pseudomonadota</taxon>
        <taxon>Alphaproteobacteria</taxon>
        <taxon>Hyphomicrobiales</taxon>
        <taxon>Stappiaceae</taxon>
        <taxon>Roseibium</taxon>
    </lineage>
</organism>
<dbReference type="RefSeq" id="WP_006933078.1">
    <property type="nucleotide sequence ID" value="NZ_AAUW01000004.1"/>
</dbReference>
<name>A0NQ92_ROSAI</name>
<dbReference type="EMBL" id="AAUW01000004">
    <property type="protein sequence ID" value="EAV44950.1"/>
    <property type="molecule type" value="Genomic_DNA"/>
</dbReference>
<dbReference type="GeneID" id="68845709"/>
<comment type="caution">
    <text evidence="1">The sequence shown here is derived from an EMBL/GenBank/DDBJ whole genome shotgun (WGS) entry which is preliminary data.</text>
</comment>
<evidence type="ECO:0000313" key="1">
    <source>
        <dbReference type="EMBL" id="EAV44950.1"/>
    </source>
</evidence>
<reference evidence="1 2" key="1">
    <citation type="submission" date="2006-05" db="EMBL/GenBank/DDBJ databases">
        <authorList>
            <person name="King G."/>
            <person name="Ferriera S."/>
            <person name="Johnson J."/>
            <person name="Kravitz S."/>
            <person name="Beeson K."/>
            <person name="Sutton G."/>
            <person name="Rogers Y.-H."/>
            <person name="Friedman R."/>
            <person name="Frazier M."/>
            <person name="Venter J.C."/>
        </authorList>
    </citation>
    <scope>NUCLEOTIDE SEQUENCE [LARGE SCALE GENOMIC DNA]</scope>
    <source>
        <strain evidence="2">ATCC 25650 / DSM 13394 / JCM 20685 / NBRC 16684 / NCIMB 2208 / IAM 12614 / B1</strain>
    </source>
</reference>
<dbReference type="eggNOG" id="COG3948">
    <property type="taxonomic scope" value="Bacteria"/>
</dbReference>
<accession>A0NQ92</accession>
<proteinExistence type="predicted"/>
<dbReference type="AlphaFoldDB" id="A0NQ92"/>
<dbReference type="InterPro" id="IPR014507">
    <property type="entry name" value="Baseplate_assembly_J_pred"/>
</dbReference>
<sequence>MIDLSSLPDPQVIEELDYETILQSFIDEVRVLFAAAGIVYDVGALETDPVKIVLEAFTYREIRLRTRANHVARNQILAYSTGTDLEHLASHYGVARLAGETDERLRERVQLATIGRSPGGTYERFKAIAMASSPKVRDIATWTEDRDPTVNIAVLSTDVGGAASTSLLATVRAALEAPAVRLVSDRYNVISAVQKVVAVDLSVTLTPDASEDILAELPDLIRLARDQEDLLGLDLYRAWVSKAAMVPGVSNVVVNAPVADVAASPKEAVKIGDVTVQFAGRGR</sequence>
<protein>
    <submittedName>
        <fullName evidence="1">Phage protein gp26</fullName>
    </submittedName>
</protein>
<dbReference type="Proteomes" id="UP000004848">
    <property type="component" value="Unassembled WGS sequence"/>
</dbReference>
<dbReference type="OrthoDB" id="9793802at2"/>